<comment type="catalytic activity">
    <reaction evidence="9">
        <text>D-ribose + ATP = D-ribose 5-phosphate + ADP + H(+)</text>
        <dbReference type="Rhea" id="RHEA:13697"/>
        <dbReference type="ChEBI" id="CHEBI:15378"/>
        <dbReference type="ChEBI" id="CHEBI:30616"/>
        <dbReference type="ChEBI" id="CHEBI:47013"/>
        <dbReference type="ChEBI" id="CHEBI:78346"/>
        <dbReference type="ChEBI" id="CHEBI:456216"/>
        <dbReference type="EC" id="2.7.1.15"/>
    </reaction>
</comment>
<keyword evidence="9" id="KW-0963">Cytoplasm</keyword>
<feature type="binding site" evidence="9">
    <location>
        <begin position="252"/>
        <end position="253"/>
    </location>
    <ligand>
        <name>ATP</name>
        <dbReference type="ChEBI" id="CHEBI:30616"/>
    </ligand>
</feature>
<keyword evidence="8 9" id="KW-0119">Carbohydrate metabolism</keyword>
<dbReference type="InterPro" id="IPR011611">
    <property type="entry name" value="PfkB_dom"/>
</dbReference>
<feature type="binding site" evidence="9">
    <location>
        <position position="247"/>
    </location>
    <ligand>
        <name>K(+)</name>
        <dbReference type="ChEBI" id="CHEBI:29103"/>
    </ligand>
</feature>
<evidence type="ECO:0000259" key="10">
    <source>
        <dbReference type="Pfam" id="PF00294"/>
    </source>
</evidence>
<dbReference type="SUPFAM" id="SSF53613">
    <property type="entry name" value="Ribokinase-like"/>
    <property type="match status" value="1"/>
</dbReference>
<evidence type="ECO:0000256" key="1">
    <source>
        <dbReference type="ARBA" id="ARBA00022679"/>
    </source>
</evidence>
<dbReference type="EMBL" id="JRFJ01000003">
    <property type="protein sequence ID" value="KHJ54396.1"/>
    <property type="molecule type" value="Genomic_DNA"/>
</dbReference>
<dbReference type="InterPro" id="IPR029056">
    <property type="entry name" value="Ribokinase-like"/>
</dbReference>
<name>A0A0B1Q4U1_9HYPH</name>
<keyword evidence="7 9" id="KW-0630">Potassium</keyword>
<feature type="binding site" evidence="9">
    <location>
        <position position="253"/>
    </location>
    <ligand>
        <name>substrate</name>
    </ligand>
</feature>
<feature type="binding site" evidence="9">
    <location>
        <position position="141"/>
    </location>
    <ligand>
        <name>substrate</name>
    </ligand>
</feature>
<feature type="binding site" evidence="9">
    <location>
        <position position="288"/>
    </location>
    <ligand>
        <name>K(+)</name>
        <dbReference type="ChEBI" id="CHEBI:29103"/>
    </ligand>
</feature>
<dbReference type="PANTHER" id="PTHR10584">
    <property type="entry name" value="SUGAR KINASE"/>
    <property type="match status" value="1"/>
</dbReference>
<feature type="domain" description="Carbohydrate kinase PfkB" evidence="10">
    <location>
        <begin position="3"/>
        <end position="291"/>
    </location>
</feature>
<comment type="caution">
    <text evidence="11">The sequence shown here is derived from an EMBL/GenBank/DDBJ whole genome shotgun (WGS) entry which is preliminary data.</text>
</comment>
<comment type="function">
    <text evidence="9">Catalyzes the phosphorylation of ribose at O-5 in a reaction requiring ATP and magnesium. The resulting D-ribose-5-phosphate can then be used either for sythesis of nucleotides, histidine, and tryptophan, or as a component of the pentose phosphate pathway.</text>
</comment>
<feature type="binding site" evidence="9">
    <location>
        <position position="283"/>
    </location>
    <ligand>
        <name>K(+)</name>
        <dbReference type="ChEBI" id="CHEBI:29103"/>
    </ligand>
</feature>
<dbReference type="InterPro" id="IPR011877">
    <property type="entry name" value="Ribokinase"/>
</dbReference>
<comment type="subunit">
    <text evidence="9">Homodimer.</text>
</comment>
<dbReference type="GO" id="GO:0005524">
    <property type="term" value="F:ATP binding"/>
    <property type="evidence" value="ECO:0007669"/>
    <property type="project" value="UniProtKB-UniRule"/>
</dbReference>
<dbReference type="GO" id="GO:0046872">
    <property type="term" value="F:metal ion binding"/>
    <property type="evidence" value="ECO:0007669"/>
    <property type="project" value="UniProtKB-KW"/>
</dbReference>
<accession>A0A0B1Q4U1</accession>
<evidence type="ECO:0000256" key="3">
    <source>
        <dbReference type="ARBA" id="ARBA00022741"/>
    </source>
</evidence>
<proteinExistence type="inferred from homology"/>
<dbReference type="Proteomes" id="UP000030826">
    <property type="component" value="Unassembled WGS sequence"/>
</dbReference>
<dbReference type="GO" id="GO:0005829">
    <property type="term" value="C:cytosol"/>
    <property type="evidence" value="ECO:0007669"/>
    <property type="project" value="TreeGrafter"/>
</dbReference>
<evidence type="ECO:0000313" key="11">
    <source>
        <dbReference type="EMBL" id="KHJ54396.1"/>
    </source>
</evidence>
<feature type="binding site" evidence="9">
    <location>
        <begin position="39"/>
        <end position="43"/>
    </location>
    <ligand>
        <name>substrate</name>
    </ligand>
</feature>
<comment type="cofactor">
    <cofactor evidence="9">
        <name>Mg(2+)</name>
        <dbReference type="ChEBI" id="CHEBI:18420"/>
    </cofactor>
    <text evidence="9">Requires a divalent cation, most likely magnesium in vivo, as an electrophilic catalyst to aid phosphoryl group transfer. It is the chelate of the metal and the nucleotide that is the actual substrate.</text>
</comment>
<comment type="activity regulation">
    <text evidence="9">Activated by a monovalent cation that binds near, but not in, the active site. The most likely occupant of the site in vivo is potassium. Ion binding induces a conformational change that may alter substrate affinity.</text>
</comment>
<dbReference type="AlphaFoldDB" id="A0A0B1Q4U1"/>
<evidence type="ECO:0000256" key="8">
    <source>
        <dbReference type="ARBA" id="ARBA00023277"/>
    </source>
</evidence>
<dbReference type="CDD" id="cd01174">
    <property type="entry name" value="ribokinase"/>
    <property type="match status" value="1"/>
</dbReference>
<dbReference type="HAMAP" id="MF_01987">
    <property type="entry name" value="Ribokinase"/>
    <property type="match status" value="1"/>
</dbReference>
<keyword evidence="2 9" id="KW-0479">Metal-binding</keyword>
<comment type="pathway">
    <text evidence="9">Carbohydrate metabolism; D-ribose degradation; D-ribose 5-phosphate from beta-D-ribopyranose: step 2/2.</text>
</comment>
<sequence length="297" mass="30015">MGSIIIFGSVNVDLVSRVTRIARPGETVLSASYDIYFGGKGANQAVAAARAARAAGGSVAMAGAIGRDSFGDDCAANFASAGVDVSALQRTSERTGVAFISVDDTAENAITVASGANLTISADAVPEALVLSASTAIFQMEVPLVETLAFARRLPDDATVVFNFAPADENADPAVLAAMLDRTDIFVVNEHEAEVAGRLAGGADGLAELARRFGVQLVVTLGAAGVDLYAPDGAKRHFDAPKVVVVDTTGAGDLFTGTLAARVNEGMGLAEAVSAAAHAASIACTRPGAQVDVFADA</sequence>
<comment type="subcellular location">
    <subcellularLocation>
        <location evidence="9">Cytoplasm</location>
    </subcellularLocation>
</comment>
<dbReference type="PANTHER" id="PTHR10584:SF166">
    <property type="entry name" value="RIBOKINASE"/>
    <property type="match status" value="1"/>
</dbReference>
<comment type="similarity">
    <text evidence="9">Belongs to the carbohydrate kinase PfkB family. Ribokinase subfamily.</text>
</comment>
<dbReference type="Pfam" id="PF00294">
    <property type="entry name" value="PfkB"/>
    <property type="match status" value="1"/>
</dbReference>
<feature type="binding site" evidence="9">
    <location>
        <position position="286"/>
    </location>
    <ligand>
        <name>K(+)</name>
        <dbReference type="ChEBI" id="CHEBI:29103"/>
    </ligand>
</feature>
<gene>
    <name evidence="9" type="primary">rbsK</name>
    <name evidence="11" type="ORF">LA66_13170</name>
</gene>
<organism evidence="11 12">
    <name type="scientific">Aureimonas altamirensis</name>
    <dbReference type="NCBI Taxonomy" id="370622"/>
    <lineage>
        <taxon>Bacteria</taxon>
        <taxon>Pseudomonadati</taxon>
        <taxon>Pseudomonadota</taxon>
        <taxon>Alphaproteobacteria</taxon>
        <taxon>Hyphomicrobiales</taxon>
        <taxon>Aurantimonadaceae</taxon>
        <taxon>Aureimonas</taxon>
    </lineage>
</organism>
<feature type="binding site" evidence="9">
    <location>
        <begin position="220"/>
        <end position="225"/>
    </location>
    <ligand>
        <name>ATP</name>
        <dbReference type="ChEBI" id="CHEBI:30616"/>
    </ligand>
</feature>
<dbReference type="OrthoDB" id="9775849at2"/>
<feature type="active site" description="Proton acceptor" evidence="9">
    <location>
        <position position="253"/>
    </location>
</feature>
<comment type="caution">
    <text evidence="9">Lacks conserved residue(s) required for the propagation of feature annotation.</text>
</comment>
<dbReference type="Gene3D" id="3.40.1190.20">
    <property type="match status" value="1"/>
</dbReference>
<dbReference type="GO" id="GO:0019303">
    <property type="term" value="P:D-ribose catabolic process"/>
    <property type="evidence" value="ECO:0007669"/>
    <property type="project" value="UniProtKB-UniRule"/>
</dbReference>
<evidence type="ECO:0000256" key="9">
    <source>
        <dbReference type="HAMAP-Rule" id="MF_01987"/>
    </source>
</evidence>
<protein>
    <recommendedName>
        <fullName evidence="9">Ribokinase</fullName>
        <shortName evidence="9">RK</shortName>
        <ecNumber evidence="9">2.7.1.15</ecNumber>
    </recommendedName>
</protein>
<evidence type="ECO:0000256" key="4">
    <source>
        <dbReference type="ARBA" id="ARBA00022777"/>
    </source>
</evidence>
<feature type="binding site" evidence="9">
    <location>
        <begin position="11"/>
        <end position="13"/>
    </location>
    <ligand>
        <name>substrate</name>
    </ligand>
</feature>
<evidence type="ECO:0000256" key="5">
    <source>
        <dbReference type="ARBA" id="ARBA00022840"/>
    </source>
</evidence>
<feature type="binding site" evidence="9">
    <location>
        <position position="249"/>
    </location>
    <ligand>
        <name>K(+)</name>
        <dbReference type="ChEBI" id="CHEBI:29103"/>
    </ligand>
</feature>
<keyword evidence="6 9" id="KW-0460">Magnesium</keyword>
<keyword evidence="5 9" id="KW-0067">ATP-binding</keyword>
<dbReference type="UniPathway" id="UPA00916">
    <property type="reaction ID" value="UER00889"/>
</dbReference>
<dbReference type="GO" id="GO:0004747">
    <property type="term" value="F:ribokinase activity"/>
    <property type="evidence" value="ECO:0007669"/>
    <property type="project" value="UniProtKB-UniRule"/>
</dbReference>
<keyword evidence="4 9" id="KW-0418">Kinase</keyword>
<evidence type="ECO:0000313" key="12">
    <source>
        <dbReference type="Proteomes" id="UP000030826"/>
    </source>
</evidence>
<keyword evidence="3 9" id="KW-0547">Nucleotide-binding</keyword>
<reference evidence="11 12" key="1">
    <citation type="submission" date="2014-09" db="EMBL/GenBank/DDBJ databases">
        <title>Isolation and characterization of Aurantimonas altamirensis ON-56566 from clinical sample following a dog bite.</title>
        <authorList>
            <person name="Eshaghi A."/>
            <person name="Li A."/>
            <person name="Shahinas D."/>
            <person name="Bahn P."/>
            <person name="Kus J.V."/>
            <person name="Patel S.N."/>
        </authorList>
    </citation>
    <scope>NUCLEOTIDE SEQUENCE [LARGE SCALE GENOMIC DNA]</scope>
    <source>
        <strain evidence="11 12">ON-56566</strain>
    </source>
</reference>
<keyword evidence="1 9" id="KW-0808">Transferase</keyword>
<feature type="binding site" evidence="9">
    <location>
        <position position="189"/>
    </location>
    <ligand>
        <name>ATP</name>
        <dbReference type="ChEBI" id="CHEBI:30616"/>
    </ligand>
</feature>
<evidence type="ECO:0000256" key="6">
    <source>
        <dbReference type="ARBA" id="ARBA00022842"/>
    </source>
</evidence>
<dbReference type="RefSeq" id="WP_039193864.1">
    <property type="nucleotide sequence ID" value="NZ_JRFJ01000003.1"/>
</dbReference>
<dbReference type="InterPro" id="IPR002139">
    <property type="entry name" value="Ribo/fructo_kinase"/>
</dbReference>
<dbReference type="EC" id="2.7.1.15" evidence="9"/>
<evidence type="ECO:0000256" key="2">
    <source>
        <dbReference type="ARBA" id="ARBA00022723"/>
    </source>
</evidence>
<dbReference type="STRING" id="370622.LA66_13170"/>
<evidence type="ECO:0000256" key="7">
    <source>
        <dbReference type="ARBA" id="ARBA00022958"/>
    </source>
</evidence>
<dbReference type="PRINTS" id="PR00990">
    <property type="entry name" value="RIBOKINASE"/>
</dbReference>